<dbReference type="InterPro" id="IPR011990">
    <property type="entry name" value="TPR-like_helical_dom_sf"/>
</dbReference>
<dbReference type="SUPFAM" id="SSF52540">
    <property type="entry name" value="P-loop containing nucleoside triphosphate hydrolases"/>
    <property type="match status" value="1"/>
</dbReference>
<dbReference type="eggNOG" id="COG2909">
    <property type="taxonomic scope" value="Bacteria"/>
</dbReference>
<dbReference type="GO" id="GO:0006355">
    <property type="term" value="P:regulation of DNA-templated transcription"/>
    <property type="evidence" value="ECO:0007669"/>
    <property type="project" value="InterPro"/>
</dbReference>
<dbReference type="PANTHER" id="PTHR44688">
    <property type="entry name" value="DNA-BINDING TRANSCRIPTIONAL ACTIVATOR DEVR_DOSR"/>
    <property type="match status" value="1"/>
</dbReference>
<keyword evidence="3" id="KW-0804">Transcription</keyword>
<dbReference type="Pfam" id="PF13191">
    <property type="entry name" value="AAA_16"/>
    <property type="match status" value="1"/>
</dbReference>
<dbReference type="InterPro" id="IPR036388">
    <property type="entry name" value="WH-like_DNA-bd_sf"/>
</dbReference>
<evidence type="ECO:0000313" key="7">
    <source>
        <dbReference type="EMBL" id="EFG04608.2"/>
    </source>
</evidence>
<evidence type="ECO:0000256" key="5">
    <source>
        <dbReference type="SAM" id="Phobius"/>
    </source>
</evidence>
<dbReference type="GO" id="GO:0003677">
    <property type="term" value="F:DNA binding"/>
    <property type="evidence" value="ECO:0007669"/>
    <property type="project" value="UniProtKB-KW"/>
</dbReference>
<dbReference type="InterPro" id="IPR027417">
    <property type="entry name" value="P-loop_NTPase"/>
</dbReference>
<dbReference type="SMART" id="SM00421">
    <property type="entry name" value="HTH_LUXR"/>
    <property type="match status" value="1"/>
</dbReference>
<reference evidence="7 8" key="1">
    <citation type="journal article" date="2010" name="Genome Biol. Evol.">
        <title>The sequence of a 1.8-mb bacterial linear plasmid reveals a rich evolutionary reservoir of secondary metabolic pathways.</title>
        <authorList>
            <person name="Medema M.H."/>
            <person name="Trefzer A."/>
            <person name="Kovalchuk A."/>
            <person name="van den Berg M."/>
            <person name="Mueller U."/>
            <person name="Heijne W."/>
            <person name="Wu L."/>
            <person name="Alam M.T."/>
            <person name="Ronning C.M."/>
            <person name="Nierman W.C."/>
            <person name="Bovenberg R.A.L."/>
            <person name="Breitling R."/>
            <person name="Takano E."/>
        </authorList>
    </citation>
    <scope>NUCLEOTIDE SEQUENCE [LARGE SCALE GENOMIC DNA]</scope>
    <source>
        <strain evidence="8">ATCC 27064 / DSM 738 / JCM 4710 / NBRC 13307 / NCIMB 12785 / NRRL 3585 / VKM Ac-602</strain>
        <plasmid evidence="7">pSCL4</plasmid>
    </source>
</reference>
<feature type="region of interest" description="Disordered" evidence="4">
    <location>
        <begin position="125"/>
        <end position="172"/>
    </location>
</feature>
<dbReference type="AlphaFoldDB" id="D5SL15"/>
<keyword evidence="5" id="KW-1133">Transmembrane helix</keyword>
<feature type="compositionally biased region" description="Gly residues" evidence="4">
    <location>
        <begin position="125"/>
        <end position="166"/>
    </location>
</feature>
<feature type="region of interest" description="Disordered" evidence="4">
    <location>
        <begin position="563"/>
        <end position="594"/>
    </location>
</feature>
<dbReference type="PROSITE" id="PS50043">
    <property type="entry name" value="HTH_LUXR_2"/>
    <property type="match status" value="1"/>
</dbReference>
<sequence>MAGSRTRSTRSFPVVPVAASAPSGQRTRTRTVRHACTETRAMYSFLPVVVIVIGSAWMPNARTLPQMHGRERQLAQICAHLRAVANSRRGVVLLVEAAPGAGKTRLLGEAVGAAERNSFAVVGSRGGGAGGDAGSGPGRGAGSGPGGGAGADTGDGGAPDGSGSGAAPGAVRAPAGARAVIEAARARLARDAEPTRTLVVFDDLHRAGPSALTALSDLIVTFRTRPVVWLLAFTSDRPPARGPAWDPAGDPDGGAMRDTAPYDPVRACVGGLRDRILVEAVRELGPLSGDALTRLVTDCTGAVPDPALLALAECVGGTPRAVIELMRGLVEDGDVHVVDGLSRIVHGTAPGRIPAGGGVRLPAPVPKRFSAWVRRDLRSLSESTLRALRLAAVLGSPFAPEDLSTLLGQAPAGLLTAVDEAVVQGLLVCGEHDLAFRSEPIWRVLLDSVPPPVCVLLRRQAAEMLLSRPGGVERAALQLVHVAHHGNAEELRVIAEGARKLLATDPPTAARLAIRCMELLSPGQPERVRLARTAVEAYTRAGELDRAITLARETIDEATGLAAPVSAEDARTTRGTGTTGTVRGTENARSAGGTRAVGGARVVGTAETTGAAEDIAALQASMSTALLLLGNAPMARRAADDALAAQQGGRPRREAVITHLAASYLTGDSTAPERAQKIISAPDPHAQAVQVAMIFHAFGQWRDGKVGSAVETLREAVALDPGGDDARLLDPRWFLAFALTRTDEYEEAAAVVRRSTRSGGAAGSSAATGARTPAAAVAALLRAPLHLALGRLDDAEEAARTGVGADGGPHVPLLAPQAWLVLAHAALRRGALARAEDHLRTLDQGFPQHASSPWSAARDLLSAQLAEARTDARAAADVLAEIGERPGGLRELVLVDPAAAAWCVRCALAADLPGLVKTVVDTVDQLQAHNPCVPAVLASAAHARALAGKDAEGVDRAGLLHRNPWARASVAEDHAGLLLDRGEHERAIGELDRAMNAYGALGGEWDAARVRARLRELGVRRRHWTHTKRPVSGWESLTTTERKVAELVAGGLTNRQAARHLYISPHTVGFHLRQIYRKLGIQSRTALIRFTA</sequence>
<feature type="compositionally biased region" description="Low complexity" evidence="4">
    <location>
        <begin position="573"/>
        <end position="594"/>
    </location>
</feature>
<geneLocation type="plasmid" evidence="7 8">
    <name>pSCL4</name>
</geneLocation>
<dbReference type="PRINTS" id="PR00038">
    <property type="entry name" value="HTHLUXR"/>
</dbReference>
<dbReference type="InterPro" id="IPR016032">
    <property type="entry name" value="Sig_transdc_resp-reg_C-effctor"/>
</dbReference>
<accession>D5SL15</accession>
<proteinExistence type="predicted"/>
<dbReference type="Pfam" id="PF00196">
    <property type="entry name" value="GerE"/>
    <property type="match status" value="1"/>
</dbReference>
<dbReference type="Gene3D" id="1.25.40.10">
    <property type="entry name" value="Tetratricopeptide repeat domain"/>
    <property type="match status" value="1"/>
</dbReference>
<dbReference type="InterPro" id="IPR041664">
    <property type="entry name" value="AAA_16"/>
</dbReference>
<dbReference type="PANTHER" id="PTHR44688:SF16">
    <property type="entry name" value="DNA-BINDING TRANSCRIPTIONAL ACTIVATOR DEVR_DOSR"/>
    <property type="match status" value="1"/>
</dbReference>
<name>D5SL15_STRCL</name>
<dbReference type="InterPro" id="IPR000792">
    <property type="entry name" value="Tscrpt_reg_LuxR_C"/>
</dbReference>
<keyword evidence="5" id="KW-0472">Membrane</keyword>
<evidence type="ECO:0000256" key="3">
    <source>
        <dbReference type="ARBA" id="ARBA00023163"/>
    </source>
</evidence>
<organism evidence="7 8">
    <name type="scientific">Streptomyces clavuligerus</name>
    <dbReference type="NCBI Taxonomy" id="1901"/>
    <lineage>
        <taxon>Bacteria</taxon>
        <taxon>Bacillati</taxon>
        <taxon>Actinomycetota</taxon>
        <taxon>Actinomycetes</taxon>
        <taxon>Kitasatosporales</taxon>
        <taxon>Streptomycetaceae</taxon>
        <taxon>Streptomyces</taxon>
    </lineage>
</organism>
<keyword evidence="5" id="KW-0812">Transmembrane</keyword>
<dbReference type="SUPFAM" id="SSF48452">
    <property type="entry name" value="TPR-like"/>
    <property type="match status" value="1"/>
</dbReference>
<feature type="compositionally biased region" description="Polar residues" evidence="4">
    <location>
        <begin position="1"/>
        <end position="11"/>
    </location>
</feature>
<dbReference type="Gene3D" id="1.10.10.10">
    <property type="entry name" value="Winged helix-like DNA-binding domain superfamily/Winged helix DNA-binding domain"/>
    <property type="match status" value="1"/>
</dbReference>
<evidence type="ECO:0000259" key="6">
    <source>
        <dbReference type="PROSITE" id="PS50043"/>
    </source>
</evidence>
<dbReference type="EMBL" id="CM000914">
    <property type="protein sequence ID" value="EFG04608.2"/>
    <property type="molecule type" value="Genomic_DNA"/>
</dbReference>
<evidence type="ECO:0000313" key="8">
    <source>
        <dbReference type="Proteomes" id="UP000002357"/>
    </source>
</evidence>
<feature type="region of interest" description="Disordered" evidence="4">
    <location>
        <begin position="1"/>
        <end position="28"/>
    </location>
</feature>
<keyword evidence="1" id="KW-0805">Transcription regulation</keyword>
<feature type="transmembrane region" description="Helical" evidence="5">
    <location>
        <begin position="41"/>
        <end position="58"/>
    </location>
</feature>
<keyword evidence="2" id="KW-0238">DNA-binding</keyword>
<dbReference type="SUPFAM" id="SSF46894">
    <property type="entry name" value="C-terminal effector domain of the bipartite response regulators"/>
    <property type="match status" value="1"/>
</dbReference>
<dbReference type="Proteomes" id="UP000002357">
    <property type="component" value="Plasmid pSCL4"/>
</dbReference>
<protein>
    <submittedName>
        <fullName evidence="7">Staurosporine biosynthesis transcriptional activator StaR</fullName>
    </submittedName>
</protein>
<dbReference type="CDD" id="cd06170">
    <property type="entry name" value="LuxR_C_like"/>
    <property type="match status" value="1"/>
</dbReference>
<keyword evidence="8" id="KW-1185">Reference proteome</keyword>
<evidence type="ECO:0000256" key="1">
    <source>
        <dbReference type="ARBA" id="ARBA00023015"/>
    </source>
</evidence>
<evidence type="ECO:0000256" key="2">
    <source>
        <dbReference type="ARBA" id="ARBA00023125"/>
    </source>
</evidence>
<gene>
    <name evidence="7" type="primary">staR</name>
    <name evidence="7" type="ORF">SCLAV_p1122</name>
</gene>
<evidence type="ECO:0000256" key="4">
    <source>
        <dbReference type="SAM" id="MobiDB-lite"/>
    </source>
</evidence>
<keyword evidence="7" id="KW-0614">Plasmid</keyword>
<feature type="domain" description="HTH luxR-type" evidence="6">
    <location>
        <begin position="1030"/>
        <end position="1092"/>
    </location>
</feature>